<keyword evidence="7" id="KW-1185">Reference proteome</keyword>
<evidence type="ECO:0000256" key="1">
    <source>
        <dbReference type="ARBA" id="ARBA00005417"/>
    </source>
</evidence>
<evidence type="ECO:0000313" key="7">
    <source>
        <dbReference type="Proteomes" id="UP001597178"/>
    </source>
</evidence>
<dbReference type="PROSITE" id="PS00211">
    <property type="entry name" value="ABC_TRANSPORTER_1"/>
    <property type="match status" value="1"/>
</dbReference>
<dbReference type="PANTHER" id="PTHR43335">
    <property type="entry name" value="ABC TRANSPORTER, ATP-BINDING PROTEIN"/>
    <property type="match status" value="1"/>
</dbReference>
<keyword evidence="2" id="KW-0813">Transport</keyword>
<comment type="similarity">
    <text evidence="1">Belongs to the ABC transporter superfamily.</text>
</comment>
<proteinExistence type="inferred from homology"/>
<dbReference type="SMART" id="SM00382">
    <property type="entry name" value="AAA"/>
    <property type="match status" value="1"/>
</dbReference>
<dbReference type="SUPFAM" id="SSF52540">
    <property type="entry name" value="P-loop containing nucleoside triphosphate hydrolases"/>
    <property type="match status" value="1"/>
</dbReference>
<reference evidence="7" key="1">
    <citation type="journal article" date="2019" name="Int. J. Syst. Evol. Microbiol.">
        <title>The Global Catalogue of Microorganisms (GCM) 10K type strain sequencing project: providing services to taxonomists for standard genome sequencing and annotation.</title>
        <authorList>
            <consortium name="The Broad Institute Genomics Platform"/>
            <consortium name="The Broad Institute Genome Sequencing Center for Infectious Disease"/>
            <person name="Wu L."/>
            <person name="Ma J."/>
        </authorList>
    </citation>
    <scope>NUCLEOTIDE SEQUENCE [LARGE SCALE GENOMIC DNA]</scope>
    <source>
        <strain evidence="7">CCUG 54822</strain>
    </source>
</reference>
<name>A0ABW3ZTG9_9BACI</name>
<dbReference type="PROSITE" id="PS50893">
    <property type="entry name" value="ABC_TRANSPORTER_2"/>
    <property type="match status" value="1"/>
</dbReference>
<dbReference type="InterPro" id="IPR003439">
    <property type="entry name" value="ABC_transporter-like_ATP-bd"/>
</dbReference>
<evidence type="ECO:0000256" key="3">
    <source>
        <dbReference type="ARBA" id="ARBA00022741"/>
    </source>
</evidence>
<gene>
    <name evidence="6" type="ORF">ACFQ4A_07805</name>
</gene>
<comment type="caution">
    <text evidence="6">The sequence shown here is derived from an EMBL/GenBank/DDBJ whole genome shotgun (WGS) entry which is preliminary data.</text>
</comment>
<dbReference type="InterPro" id="IPR003593">
    <property type="entry name" value="AAA+_ATPase"/>
</dbReference>
<feature type="domain" description="ABC transporter" evidence="5">
    <location>
        <begin position="1"/>
        <end position="205"/>
    </location>
</feature>
<dbReference type="RefSeq" id="WP_382399240.1">
    <property type="nucleotide sequence ID" value="NZ_JBHTNH010000015.1"/>
</dbReference>
<protein>
    <submittedName>
        <fullName evidence="6">ATP-binding cassette domain-containing protein</fullName>
    </submittedName>
</protein>
<dbReference type="Proteomes" id="UP001597178">
    <property type="component" value="Unassembled WGS sequence"/>
</dbReference>
<accession>A0ABW3ZTG9</accession>
<dbReference type="PANTHER" id="PTHR43335:SF4">
    <property type="entry name" value="ABC TRANSPORTER, ATP-BINDING PROTEIN"/>
    <property type="match status" value="1"/>
</dbReference>
<dbReference type="Gene3D" id="3.40.50.300">
    <property type="entry name" value="P-loop containing nucleotide triphosphate hydrolases"/>
    <property type="match status" value="1"/>
</dbReference>
<organism evidence="6 7">
    <name type="scientific">Lentibacillus salinarum</name>
    <dbReference type="NCBI Taxonomy" id="446820"/>
    <lineage>
        <taxon>Bacteria</taxon>
        <taxon>Bacillati</taxon>
        <taxon>Bacillota</taxon>
        <taxon>Bacilli</taxon>
        <taxon>Bacillales</taxon>
        <taxon>Bacillaceae</taxon>
        <taxon>Lentibacillus</taxon>
    </lineage>
</organism>
<keyword evidence="3" id="KW-0547">Nucleotide-binding</keyword>
<dbReference type="GO" id="GO:0005524">
    <property type="term" value="F:ATP binding"/>
    <property type="evidence" value="ECO:0007669"/>
    <property type="project" value="UniProtKB-KW"/>
</dbReference>
<dbReference type="InterPro" id="IPR027417">
    <property type="entry name" value="P-loop_NTPase"/>
</dbReference>
<evidence type="ECO:0000256" key="2">
    <source>
        <dbReference type="ARBA" id="ARBA00022448"/>
    </source>
</evidence>
<dbReference type="EMBL" id="JBHTNH010000015">
    <property type="protein sequence ID" value="MFD1361559.1"/>
    <property type="molecule type" value="Genomic_DNA"/>
</dbReference>
<dbReference type="InterPro" id="IPR017871">
    <property type="entry name" value="ABC_transporter-like_CS"/>
</dbReference>
<evidence type="ECO:0000256" key="4">
    <source>
        <dbReference type="ARBA" id="ARBA00022840"/>
    </source>
</evidence>
<sequence>MNVQKGEVYGFLGPNGAGKTTTLRMLLGLTRQTSGTGWVLGKPLENHEGIRGVGGLIEYPAFYPYLSGRRNLLIMARYSDVLPSRVDTVLEQVELTKSAETKFKAYSLGMKQRLGIAAALLKDPELLILDEPTNGLDPKGMTEIRKLIRKLSEENRTVLLSSHLLGEVEQMCDRVGVIQNGKLVVEGTVDELRGQTGLYVKATPKSSAIQILNEMKDIGDVQEKDDAIIVDADPSLSGNIIKKLTENNIEVNELRSIERTLEDIFMELTEHDTSSQKKVGKD</sequence>
<evidence type="ECO:0000259" key="5">
    <source>
        <dbReference type="PROSITE" id="PS50893"/>
    </source>
</evidence>
<evidence type="ECO:0000313" key="6">
    <source>
        <dbReference type="EMBL" id="MFD1361559.1"/>
    </source>
</evidence>
<keyword evidence="4 6" id="KW-0067">ATP-binding</keyword>
<dbReference type="Pfam" id="PF00005">
    <property type="entry name" value="ABC_tran"/>
    <property type="match status" value="1"/>
</dbReference>